<feature type="region of interest" description="Disordered" evidence="1">
    <location>
        <begin position="172"/>
        <end position="193"/>
    </location>
</feature>
<proteinExistence type="predicted"/>
<evidence type="ECO:0000313" key="2">
    <source>
        <dbReference type="EMBL" id="KAA1241002.1"/>
    </source>
</evidence>
<dbReference type="InterPro" id="IPR019710">
    <property type="entry name" value="DUF4226"/>
</dbReference>
<evidence type="ECO:0000256" key="1">
    <source>
        <dbReference type="SAM" id="MobiDB-lite"/>
    </source>
</evidence>
<name>A0A5B1AY67_MYCSI</name>
<reference evidence="2 3" key="1">
    <citation type="submission" date="2019-09" db="EMBL/GenBank/DDBJ databases">
        <title>Report of infection by Mycobacterium simiae a patient suffering from pulmonary tuberculosis.</title>
        <authorList>
            <person name="Mohanty P.S."/>
            <person name="Bansal A.K."/>
            <person name="Singh H."/>
            <person name="Sharma S."/>
            <person name="Patil S.A."/>
            <person name="Upadhaya P."/>
            <person name="Singh P.K."/>
            <person name="Kumar D."/>
            <person name="Kumar S."/>
            <person name="Singh R.K."/>
            <person name="Chaudhary B."/>
        </authorList>
    </citation>
    <scope>NUCLEOTIDE SEQUENCE [LARGE SCALE GENOMIC DNA]</scope>
    <source>
        <strain evidence="2 3">JAL-560-SIM</strain>
    </source>
</reference>
<feature type="non-terminal residue" evidence="2">
    <location>
        <position position="193"/>
    </location>
</feature>
<dbReference type="AlphaFoldDB" id="A0A5B1AY67"/>
<protein>
    <submittedName>
        <fullName evidence="2">DUF4226 domain-containing protein</fullName>
    </submittedName>
</protein>
<dbReference type="Pfam" id="PF10774">
    <property type="entry name" value="DUF4226"/>
    <property type="match status" value="1"/>
</dbReference>
<sequence length="193" mass="19712">GAVLADVVTGLFGGDDQRRDEQSRRRLYEMLYGPNAIDPALLGPGPAAAPPPAPGGPGALPRATDRAATAYEQAGGAVAVADEKLAALLKQIFAAHDELRAKVTAIIGDIETHSTALASDPRLAGDPAALRAFQHYVDARLGEIQGLLDNAKVDGAKRAALLAELREEYRAGTAGAHPKDAAHGGGEGGAGGR</sequence>
<accession>A0A5B1AY67</accession>
<feature type="compositionally biased region" description="Gly residues" evidence="1">
    <location>
        <begin position="183"/>
        <end position="193"/>
    </location>
</feature>
<comment type="caution">
    <text evidence="2">The sequence shown here is derived from an EMBL/GenBank/DDBJ whole genome shotgun (WGS) entry which is preliminary data.</text>
</comment>
<dbReference type="OrthoDB" id="4753538at2"/>
<gene>
    <name evidence="2" type="ORF">F0Q45_26575</name>
</gene>
<dbReference type="RefSeq" id="WP_149656661.1">
    <property type="nucleotide sequence ID" value="NZ_VTZN01000491.1"/>
</dbReference>
<dbReference type="Proteomes" id="UP000324701">
    <property type="component" value="Unassembled WGS sequence"/>
</dbReference>
<evidence type="ECO:0000313" key="3">
    <source>
        <dbReference type="Proteomes" id="UP000324701"/>
    </source>
</evidence>
<feature type="region of interest" description="Disordered" evidence="1">
    <location>
        <begin position="41"/>
        <end position="61"/>
    </location>
</feature>
<feature type="non-terminal residue" evidence="2">
    <location>
        <position position="1"/>
    </location>
</feature>
<dbReference type="EMBL" id="VTZN01000491">
    <property type="protein sequence ID" value="KAA1241002.1"/>
    <property type="molecule type" value="Genomic_DNA"/>
</dbReference>
<keyword evidence="3" id="KW-1185">Reference proteome</keyword>
<organism evidence="2 3">
    <name type="scientific">Mycobacterium simiae</name>
    <name type="common">Mycobacterium habana</name>
    <dbReference type="NCBI Taxonomy" id="1784"/>
    <lineage>
        <taxon>Bacteria</taxon>
        <taxon>Bacillati</taxon>
        <taxon>Actinomycetota</taxon>
        <taxon>Actinomycetes</taxon>
        <taxon>Mycobacteriales</taxon>
        <taxon>Mycobacteriaceae</taxon>
        <taxon>Mycobacterium</taxon>
        <taxon>Mycobacterium simiae complex</taxon>
    </lineage>
</organism>